<dbReference type="SUPFAM" id="SSF54814">
    <property type="entry name" value="Prokaryotic type KH domain (KH-domain type II)"/>
    <property type="match status" value="1"/>
</dbReference>
<dbReference type="OMA" id="NKKKWMI"/>
<feature type="domain" description="KH type-2" evidence="7">
    <location>
        <begin position="24"/>
        <end position="95"/>
    </location>
</feature>
<evidence type="ECO:0000259" key="7">
    <source>
        <dbReference type="PROSITE" id="PS50823"/>
    </source>
</evidence>
<dbReference type="Gene3D" id="3.30.1140.32">
    <property type="entry name" value="Ribosomal protein S3, C-terminal domain"/>
    <property type="match status" value="1"/>
</dbReference>
<evidence type="ECO:0000313" key="8">
    <source>
        <dbReference type="EMBL" id="DAA33967.1"/>
    </source>
</evidence>
<dbReference type="EMBL" id="BK007910">
    <property type="protein sequence ID" value="DAA33967.1"/>
    <property type="molecule type" value="mRNA"/>
</dbReference>
<dbReference type="InterPro" id="IPR009019">
    <property type="entry name" value="KH_sf_prok-type"/>
</dbReference>
<keyword evidence="4" id="KW-0687">Ribonucleoprotein</keyword>
<dbReference type="PROSITE" id="PS50823">
    <property type="entry name" value="KH_TYPE_2"/>
    <property type="match status" value="1"/>
</dbReference>
<dbReference type="InterPro" id="IPR001351">
    <property type="entry name" value="Ribosomal_uS3_C"/>
</dbReference>
<dbReference type="GO" id="GO:0006412">
    <property type="term" value="P:translation"/>
    <property type="evidence" value="ECO:0007669"/>
    <property type="project" value="InterPro"/>
</dbReference>
<dbReference type="GO" id="GO:0005634">
    <property type="term" value="C:nucleus"/>
    <property type="evidence" value="ECO:0007669"/>
    <property type="project" value="TreeGrafter"/>
</dbReference>
<evidence type="ECO:0000256" key="3">
    <source>
        <dbReference type="ARBA" id="ARBA00022980"/>
    </source>
</evidence>
<dbReference type="PDBsum" id="4BTS"/>
<sequence>MDKTTRAINKKKKFVADGVFNAELHSFFSKSLQDAGYAGIEVRRTPTKTEIRIKATKPQQVIGVEGKKHKELTQFLQKRFGYSDDQIQIWAEPIKFKGLCASAQVEAMNYKLLKDVPVRLAANYIIKSVIQDGAKGCEIIISGKLKQQRAKTMKFKQGYMICTGQPKNDYIDVAVRHVFFKQGIMGVKVKIMLPYEPNPAKKFGVKTPIPDNVIIHPPKQITDDKEIRTAVEQQQPAQPEQQQ</sequence>
<dbReference type="SMR" id="E6PBS1"/>
<evidence type="ECO:0000256" key="6">
    <source>
        <dbReference type="PROSITE-ProRule" id="PRU00118"/>
    </source>
</evidence>
<dbReference type="NCBIfam" id="TIGR01008">
    <property type="entry name" value="uS3_euk_arch"/>
    <property type="match status" value="1"/>
</dbReference>
<protein>
    <recommendedName>
        <fullName evidence="5">40S ribosomal protein S3</fullName>
    </recommendedName>
</protein>
<dbReference type="GO" id="GO:0003735">
    <property type="term" value="F:structural constituent of ribosome"/>
    <property type="evidence" value="ECO:0007669"/>
    <property type="project" value="InterPro"/>
</dbReference>
<dbReference type="InterPro" id="IPR015946">
    <property type="entry name" value="KH_dom-like_a/b"/>
</dbReference>
<organism evidence="8">
    <name type="scientific">Tetrahymena thermophila</name>
    <dbReference type="NCBI Taxonomy" id="5911"/>
    <lineage>
        <taxon>Eukaryota</taxon>
        <taxon>Sar</taxon>
        <taxon>Alveolata</taxon>
        <taxon>Ciliophora</taxon>
        <taxon>Intramacronucleata</taxon>
        <taxon>Oligohymenophorea</taxon>
        <taxon>Hymenostomatida</taxon>
        <taxon>Tetrahymenina</taxon>
        <taxon>Tetrahymenidae</taxon>
        <taxon>Tetrahymena</taxon>
    </lineage>
</organism>
<evidence type="ECO:0007829" key="9">
    <source>
        <dbReference type="PDB" id="4BTS"/>
    </source>
</evidence>
<dbReference type="PANTHER" id="PTHR11760:SF32">
    <property type="entry name" value="SMALL RIBOSOMAL SUBUNIT PROTEIN US3"/>
    <property type="match status" value="1"/>
</dbReference>
<dbReference type="InterPro" id="IPR005703">
    <property type="entry name" value="Ribosomal_uS3_euk/arc"/>
</dbReference>
<dbReference type="Pfam" id="PF07650">
    <property type="entry name" value="KH_2"/>
    <property type="match status" value="1"/>
</dbReference>
<dbReference type="PDB" id="4BTS">
    <property type="method" value="X-ray"/>
    <property type="resolution" value="3.70 A"/>
    <property type="chains" value="AC/BC/CC/DC=1-243"/>
</dbReference>
<reference evidence="8" key="1">
    <citation type="journal article" date="2011" name="Science">
        <title>Crystal structure of the eukaryotic 40S ribosomal subunit in complex with initiation factor 1.</title>
        <authorList>
            <person name="Rabl J."/>
            <person name="Leibundgut M."/>
            <person name="Ataide S.F."/>
            <person name="Haag A."/>
            <person name="Ban N."/>
        </authorList>
    </citation>
    <scope>NUCLEOTIDE SEQUENCE</scope>
</reference>
<dbReference type="Pfam" id="PF00189">
    <property type="entry name" value="Ribosomal_S3_C"/>
    <property type="match status" value="1"/>
</dbReference>
<dbReference type="PANTHER" id="PTHR11760">
    <property type="entry name" value="30S/40S RIBOSOMAL PROTEIN S3"/>
    <property type="match status" value="1"/>
</dbReference>
<dbReference type="CDD" id="cd02413">
    <property type="entry name" value="KH-II_40S_S3"/>
    <property type="match status" value="1"/>
</dbReference>
<dbReference type="GO" id="GO:0022627">
    <property type="term" value="C:cytosolic small ribosomal subunit"/>
    <property type="evidence" value="ECO:0007669"/>
    <property type="project" value="TreeGrafter"/>
</dbReference>
<evidence type="ECO:0000256" key="2">
    <source>
        <dbReference type="ARBA" id="ARBA00022884"/>
    </source>
</evidence>
<evidence type="ECO:0000256" key="1">
    <source>
        <dbReference type="ARBA" id="ARBA00010761"/>
    </source>
</evidence>
<comment type="similarity">
    <text evidence="1">Belongs to the universal ribosomal protein uS3 family.</text>
</comment>
<dbReference type="FunFam" id="3.30.300.20:FF:000006">
    <property type="entry name" value="40S ribosomal protein S3"/>
    <property type="match status" value="1"/>
</dbReference>
<keyword evidence="3 8" id="KW-0689">Ribosomal protein</keyword>
<dbReference type="SUPFAM" id="SSF54821">
    <property type="entry name" value="Ribosomal protein S3 C-terminal domain"/>
    <property type="match status" value="1"/>
</dbReference>
<evidence type="ECO:0000256" key="5">
    <source>
        <dbReference type="ARBA" id="ARBA00035408"/>
    </source>
</evidence>
<dbReference type="GO" id="GO:0003723">
    <property type="term" value="F:RNA binding"/>
    <property type="evidence" value="ECO:0007669"/>
    <property type="project" value="UniProtKB-UniRule"/>
</dbReference>
<keyword evidence="2 6" id="KW-0694">RNA-binding</keyword>
<evidence type="ECO:0000256" key="4">
    <source>
        <dbReference type="ARBA" id="ARBA00023274"/>
    </source>
</evidence>
<keyword evidence="9" id="KW-0002">3D-structure</keyword>
<dbReference type="InterPro" id="IPR004044">
    <property type="entry name" value="KH_dom_type_2"/>
</dbReference>
<accession>E6PBS1</accession>
<name>E6PBS1_TETTH</name>
<dbReference type="InterPro" id="IPR036419">
    <property type="entry name" value="Ribosomal_S3_C_sf"/>
</dbReference>
<dbReference type="Gene3D" id="3.30.300.20">
    <property type="match status" value="1"/>
</dbReference>
<proteinExistence type="evidence at protein level"/>
<dbReference type="AlphaFoldDB" id="E6PBS1"/>
<dbReference type="InterPro" id="IPR057258">
    <property type="entry name" value="Ribosomal_uS3"/>
</dbReference>
<reference evidence="9" key="2">
    <citation type="journal article" date="2013" name="Nat. Struct. Mol. Biol.">
        <title>The crystal structure of the eukaryotic 40S ribosomal subunit in complex with eIF1 and eIF1A.</title>
        <authorList>
            <person name="Weisser M."/>
            <person name="Voigts-Hoffmann F."/>
            <person name="Rabl J."/>
            <person name="Leibundgut M."/>
            <person name="Ban N."/>
        </authorList>
    </citation>
    <scope>X-RAY CRYSTALLOGRAPHY (3.70 ANGSTROMS)</scope>
</reference>
<dbReference type="NCBIfam" id="NF003219">
    <property type="entry name" value="PRK04191.1"/>
    <property type="match status" value="1"/>
</dbReference>